<dbReference type="AlphaFoldDB" id="A0A4E0R4Y4"/>
<evidence type="ECO:0000256" key="6">
    <source>
        <dbReference type="ARBA" id="ARBA00049743"/>
    </source>
</evidence>
<name>A0A4E0R4Y4_FASHE</name>
<dbReference type="EMBL" id="JXXN02002938">
    <property type="protein sequence ID" value="THD22185.1"/>
    <property type="molecule type" value="Genomic_DNA"/>
</dbReference>
<evidence type="ECO:0000256" key="3">
    <source>
        <dbReference type="ARBA" id="ARBA00022692"/>
    </source>
</evidence>
<evidence type="ECO:0000256" key="4">
    <source>
        <dbReference type="ARBA" id="ARBA00022989"/>
    </source>
</evidence>
<gene>
    <name evidence="8" type="ORF">D915_006951</name>
</gene>
<feature type="transmembrane region" description="Helical" evidence="7">
    <location>
        <begin position="93"/>
        <end position="114"/>
    </location>
</feature>
<dbReference type="GO" id="GO:0005739">
    <property type="term" value="C:mitochondrion"/>
    <property type="evidence" value="ECO:0007669"/>
    <property type="project" value="TreeGrafter"/>
</dbReference>
<dbReference type="GO" id="GO:1901858">
    <property type="term" value="P:regulation of mitochondrial DNA metabolic process"/>
    <property type="evidence" value="ECO:0007669"/>
    <property type="project" value="TreeGrafter"/>
</dbReference>
<comment type="caution">
    <text evidence="8">The sequence shown here is derived from an EMBL/GenBank/DDBJ whole genome shotgun (WGS) entry which is preliminary data.</text>
</comment>
<evidence type="ECO:0000313" key="8">
    <source>
        <dbReference type="EMBL" id="THD22185.1"/>
    </source>
</evidence>
<keyword evidence="4 7" id="KW-1133">Transmembrane helix</keyword>
<sequence>MYNPIAAAWRSYLRLLNQRPLLAQTASTMTLMAAGDTLSQKVIERRPDFDFNRNKNFWIVGGCFLGPVLSKWNYFISWYFVGTPRIKALKMLFADQVILTPPLIFSIVSLLALLRDPSGKQCKIQVRENFPEILYNNYKIWPAAQWINFSFIPLPFR</sequence>
<evidence type="ECO:0000256" key="1">
    <source>
        <dbReference type="ARBA" id="ARBA00004141"/>
    </source>
</evidence>
<dbReference type="GO" id="GO:0015267">
    <property type="term" value="F:channel activity"/>
    <property type="evidence" value="ECO:0007669"/>
    <property type="project" value="TreeGrafter"/>
</dbReference>
<comment type="similarity">
    <text evidence="2 7">Belongs to the peroxisomal membrane protein PXMP2/4 family.</text>
</comment>
<organism evidence="8 9">
    <name type="scientific">Fasciola hepatica</name>
    <name type="common">Liver fluke</name>
    <dbReference type="NCBI Taxonomy" id="6192"/>
    <lineage>
        <taxon>Eukaryota</taxon>
        <taxon>Metazoa</taxon>
        <taxon>Spiralia</taxon>
        <taxon>Lophotrochozoa</taxon>
        <taxon>Platyhelminthes</taxon>
        <taxon>Trematoda</taxon>
        <taxon>Digenea</taxon>
        <taxon>Plagiorchiida</taxon>
        <taxon>Echinostomata</taxon>
        <taxon>Echinostomatoidea</taxon>
        <taxon>Fasciolidae</taxon>
        <taxon>Fasciola</taxon>
    </lineage>
</organism>
<reference evidence="8" key="1">
    <citation type="submission" date="2019-03" db="EMBL/GenBank/DDBJ databases">
        <title>Improved annotation for the trematode Fasciola hepatica.</title>
        <authorList>
            <person name="Choi Y.-J."/>
            <person name="Martin J."/>
            <person name="Mitreva M."/>
        </authorList>
    </citation>
    <scope>NUCLEOTIDE SEQUENCE [LARGE SCALE GENOMIC DNA]</scope>
</reference>
<comment type="subcellular location">
    <subcellularLocation>
        <location evidence="1">Membrane</location>
        <topology evidence="1">Multi-pass membrane protein</topology>
    </subcellularLocation>
</comment>
<keyword evidence="3 7" id="KW-0812">Transmembrane</keyword>
<evidence type="ECO:0000313" key="9">
    <source>
        <dbReference type="Proteomes" id="UP000230066"/>
    </source>
</evidence>
<proteinExistence type="inferred from homology"/>
<dbReference type="PANTHER" id="PTHR11266:SF17">
    <property type="entry name" value="PROTEIN MPV17"/>
    <property type="match status" value="1"/>
</dbReference>
<evidence type="ECO:0000256" key="7">
    <source>
        <dbReference type="RuleBase" id="RU363053"/>
    </source>
</evidence>
<feature type="transmembrane region" description="Helical" evidence="7">
    <location>
        <begin position="57"/>
        <end position="81"/>
    </location>
</feature>
<dbReference type="PANTHER" id="PTHR11266">
    <property type="entry name" value="PEROXISOMAL MEMBRANE PROTEIN 2, PXMP2 MPV17"/>
    <property type="match status" value="1"/>
</dbReference>
<dbReference type="Proteomes" id="UP000230066">
    <property type="component" value="Unassembled WGS sequence"/>
</dbReference>
<dbReference type="Pfam" id="PF04117">
    <property type="entry name" value="Mpv17_PMP22"/>
    <property type="match status" value="1"/>
</dbReference>
<keyword evidence="9" id="KW-1185">Reference proteome</keyword>
<protein>
    <recommendedName>
        <fullName evidence="6">Mitochondrial inner membrane protein Mpv17</fullName>
    </recommendedName>
</protein>
<evidence type="ECO:0000256" key="2">
    <source>
        <dbReference type="ARBA" id="ARBA00006824"/>
    </source>
</evidence>
<dbReference type="InterPro" id="IPR007248">
    <property type="entry name" value="Mpv17_PMP22"/>
</dbReference>
<dbReference type="GO" id="GO:0016020">
    <property type="term" value="C:membrane"/>
    <property type="evidence" value="ECO:0007669"/>
    <property type="project" value="UniProtKB-SubCell"/>
</dbReference>
<keyword evidence="5 7" id="KW-0472">Membrane</keyword>
<accession>A0A4E0R4Y4</accession>
<evidence type="ECO:0000256" key="5">
    <source>
        <dbReference type="ARBA" id="ARBA00023136"/>
    </source>
</evidence>